<protein>
    <submittedName>
        <fullName evidence="7">Peptidase M14</fullName>
    </submittedName>
</protein>
<feature type="domain" description="Succinylglutamate desuccinylase/Aspartoacylase catalytic" evidence="6">
    <location>
        <begin position="74"/>
        <end position="253"/>
    </location>
</feature>
<dbReference type="Pfam" id="PF24827">
    <property type="entry name" value="AstE_AspA_cat"/>
    <property type="match status" value="1"/>
</dbReference>
<comment type="cofactor">
    <cofactor evidence="1">
        <name>Zn(2+)</name>
        <dbReference type="ChEBI" id="CHEBI:29105"/>
    </cofactor>
</comment>
<keyword evidence="2" id="KW-0479">Metal-binding</keyword>
<dbReference type="Gene3D" id="3.40.630.10">
    <property type="entry name" value="Zn peptidases"/>
    <property type="match status" value="1"/>
</dbReference>
<evidence type="ECO:0000259" key="6">
    <source>
        <dbReference type="Pfam" id="PF24827"/>
    </source>
</evidence>
<feature type="chain" id="PRO_5020854200" evidence="5">
    <location>
        <begin position="22"/>
        <end position="348"/>
    </location>
</feature>
<dbReference type="SUPFAM" id="SSF53187">
    <property type="entry name" value="Zn-dependent exopeptidases"/>
    <property type="match status" value="1"/>
</dbReference>
<dbReference type="GO" id="GO:0046872">
    <property type="term" value="F:metal ion binding"/>
    <property type="evidence" value="ECO:0007669"/>
    <property type="project" value="UniProtKB-KW"/>
</dbReference>
<name>A0A4Q8QDP2_9FLAO</name>
<evidence type="ECO:0000256" key="4">
    <source>
        <dbReference type="ARBA" id="ARBA00022833"/>
    </source>
</evidence>
<dbReference type="CDD" id="cd06251">
    <property type="entry name" value="M14_ASTE_ASPA-like"/>
    <property type="match status" value="1"/>
</dbReference>
<feature type="signal peptide" evidence="5">
    <location>
        <begin position="1"/>
        <end position="21"/>
    </location>
</feature>
<keyword evidence="3" id="KW-0378">Hydrolase</keyword>
<evidence type="ECO:0000256" key="5">
    <source>
        <dbReference type="SAM" id="SignalP"/>
    </source>
</evidence>
<evidence type="ECO:0000256" key="3">
    <source>
        <dbReference type="ARBA" id="ARBA00022801"/>
    </source>
</evidence>
<gene>
    <name evidence="7" type="ORF">EW142_13520</name>
</gene>
<dbReference type="Proteomes" id="UP000291981">
    <property type="component" value="Unassembled WGS sequence"/>
</dbReference>
<accession>A0A4Q8QDP2</accession>
<sequence>MGRRLCLLVFFVMSWGLSAQKMDIPIMDSLKPSYFESGNIHKVWLKLGEDGFSNPIKVPVLIAKGVEEGQVFGLTAAIHGNELNGIPIIYNLMDSLDVSKLKGTVVAIPGLNPLAIANTQREYVDQQDLNRLFPGKAEGNRSQQMAHQIGKKIIPLFDYHIDLHTASFGRVNSLYGRGDMQDDTLANMLRILQPDIIVSNKGKASFGEATAQTLRAFAISKGVHSITMEYGNPQVFQQEMIKRGTEGILRVLTWLKFTDGEVEVLEAKNICSKSYWVFTQNGGYLKVLVDLNQMLAKGDTIAILTDSFGKIIEEYKAPEAGIVVGKSTNPISVSGSRIIHLGILAKRP</sequence>
<keyword evidence="5" id="KW-0732">Signal</keyword>
<evidence type="ECO:0000313" key="8">
    <source>
        <dbReference type="Proteomes" id="UP000291981"/>
    </source>
</evidence>
<evidence type="ECO:0000256" key="2">
    <source>
        <dbReference type="ARBA" id="ARBA00022723"/>
    </source>
</evidence>
<dbReference type="PIRSF" id="PIRSF039012">
    <property type="entry name" value="ASP"/>
    <property type="match status" value="1"/>
</dbReference>
<proteinExistence type="predicted"/>
<dbReference type="GO" id="GO:0016811">
    <property type="term" value="F:hydrolase activity, acting on carbon-nitrogen (but not peptide) bonds, in linear amides"/>
    <property type="evidence" value="ECO:0007669"/>
    <property type="project" value="InterPro"/>
</dbReference>
<dbReference type="EMBL" id="SGIU01000002">
    <property type="protein sequence ID" value="TAI47677.1"/>
    <property type="molecule type" value="Genomic_DNA"/>
</dbReference>
<reference evidence="7 8" key="1">
    <citation type="submission" date="2019-02" db="EMBL/GenBank/DDBJ databases">
        <title>Draft genome sequence of Muricauda sp. 176CP4-71.</title>
        <authorList>
            <person name="Park J.-S."/>
        </authorList>
    </citation>
    <scope>NUCLEOTIDE SEQUENCE [LARGE SCALE GENOMIC DNA]</scope>
    <source>
        <strain evidence="7 8">176CP4-71</strain>
    </source>
</reference>
<keyword evidence="4" id="KW-0862">Zinc</keyword>
<organism evidence="7 8">
    <name type="scientific">Flagellimonas allohymeniacidonis</name>
    <dbReference type="NCBI Taxonomy" id="2517819"/>
    <lineage>
        <taxon>Bacteria</taxon>
        <taxon>Pseudomonadati</taxon>
        <taxon>Bacteroidota</taxon>
        <taxon>Flavobacteriia</taxon>
        <taxon>Flavobacteriales</taxon>
        <taxon>Flavobacteriaceae</taxon>
        <taxon>Flagellimonas</taxon>
    </lineage>
</organism>
<evidence type="ECO:0000256" key="1">
    <source>
        <dbReference type="ARBA" id="ARBA00001947"/>
    </source>
</evidence>
<evidence type="ECO:0000313" key="7">
    <source>
        <dbReference type="EMBL" id="TAI47677.1"/>
    </source>
</evidence>
<dbReference type="OrthoDB" id="9782876at2"/>
<comment type="caution">
    <text evidence="7">The sequence shown here is derived from an EMBL/GenBank/DDBJ whole genome shotgun (WGS) entry which is preliminary data.</text>
</comment>
<keyword evidence="8" id="KW-1185">Reference proteome</keyword>
<dbReference type="InterPro" id="IPR043795">
    <property type="entry name" value="N-alpha-Ac-DABA-like"/>
</dbReference>
<dbReference type="PANTHER" id="PTHR37326:SF1">
    <property type="entry name" value="BLL3975 PROTEIN"/>
    <property type="match status" value="1"/>
</dbReference>
<dbReference type="InterPro" id="IPR055438">
    <property type="entry name" value="AstE_AspA_cat"/>
</dbReference>
<dbReference type="GO" id="GO:0016788">
    <property type="term" value="F:hydrolase activity, acting on ester bonds"/>
    <property type="evidence" value="ECO:0007669"/>
    <property type="project" value="InterPro"/>
</dbReference>
<dbReference type="PANTHER" id="PTHR37326">
    <property type="entry name" value="BLL3975 PROTEIN"/>
    <property type="match status" value="1"/>
</dbReference>
<dbReference type="InterPro" id="IPR053138">
    <property type="entry name" value="N-alpha-Ac-DABA_deacetylase"/>
</dbReference>
<dbReference type="AlphaFoldDB" id="A0A4Q8QDP2"/>